<dbReference type="OrthoDB" id="6482287at2759"/>
<evidence type="ECO:0000256" key="4">
    <source>
        <dbReference type="ARBA" id="ARBA00022722"/>
    </source>
</evidence>
<evidence type="ECO:0000313" key="10">
    <source>
        <dbReference type="Proteomes" id="UP000821853"/>
    </source>
</evidence>
<dbReference type="OMA" id="FENNIFC"/>
<dbReference type="InterPro" id="IPR045249">
    <property type="entry name" value="HARBI1-like"/>
</dbReference>
<evidence type="ECO:0000256" key="5">
    <source>
        <dbReference type="ARBA" id="ARBA00022723"/>
    </source>
</evidence>
<evidence type="ECO:0000256" key="3">
    <source>
        <dbReference type="ARBA" id="ARBA00006958"/>
    </source>
</evidence>
<gene>
    <name evidence="9" type="ORF">HPB48_026231</name>
</gene>
<reference evidence="9 10" key="1">
    <citation type="journal article" date="2020" name="Cell">
        <title>Large-Scale Comparative Analyses of Tick Genomes Elucidate Their Genetic Diversity and Vector Capacities.</title>
        <authorList>
            <consortium name="Tick Genome and Microbiome Consortium (TIGMIC)"/>
            <person name="Jia N."/>
            <person name="Wang J."/>
            <person name="Shi W."/>
            <person name="Du L."/>
            <person name="Sun Y."/>
            <person name="Zhan W."/>
            <person name="Jiang J.F."/>
            <person name="Wang Q."/>
            <person name="Zhang B."/>
            <person name="Ji P."/>
            <person name="Bell-Sakyi L."/>
            <person name="Cui X.M."/>
            <person name="Yuan T.T."/>
            <person name="Jiang B.G."/>
            <person name="Yang W.F."/>
            <person name="Lam T.T."/>
            <person name="Chang Q.C."/>
            <person name="Ding S.J."/>
            <person name="Wang X.J."/>
            <person name="Zhu J.G."/>
            <person name="Ruan X.D."/>
            <person name="Zhao L."/>
            <person name="Wei J.T."/>
            <person name="Ye R.Z."/>
            <person name="Que T.C."/>
            <person name="Du C.H."/>
            <person name="Zhou Y.H."/>
            <person name="Cheng J.X."/>
            <person name="Dai P.F."/>
            <person name="Guo W.B."/>
            <person name="Han X.H."/>
            <person name="Huang E.J."/>
            <person name="Li L.F."/>
            <person name="Wei W."/>
            <person name="Gao Y.C."/>
            <person name="Liu J.Z."/>
            <person name="Shao H.Z."/>
            <person name="Wang X."/>
            <person name="Wang C.C."/>
            <person name="Yang T.C."/>
            <person name="Huo Q.B."/>
            <person name="Li W."/>
            <person name="Chen H.Y."/>
            <person name="Chen S.E."/>
            <person name="Zhou L.G."/>
            <person name="Ni X.B."/>
            <person name="Tian J.H."/>
            <person name="Sheng Y."/>
            <person name="Liu T."/>
            <person name="Pan Y.S."/>
            <person name="Xia L.Y."/>
            <person name="Li J."/>
            <person name="Zhao F."/>
            <person name="Cao W.C."/>
        </authorList>
    </citation>
    <scope>NUCLEOTIDE SEQUENCE [LARGE SCALE GENOMIC DNA]</scope>
    <source>
        <strain evidence="9">HaeL-2018</strain>
    </source>
</reference>
<evidence type="ECO:0000256" key="7">
    <source>
        <dbReference type="ARBA" id="ARBA00023242"/>
    </source>
</evidence>
<keyword evidence="7" id="KW-0539">Nucleus</keyword>
<keyword evidence="4" id="KW-0540">Nuclease</keyword>
<keyword evidence="6" id="KW-0378">Hydrolase</keyword>
<dbReference type="GO" id="GO:0004518">
    <property type="term" value="F:nuclease activity"/>
    <property type="evidence" value="ECO:0007669"/>
    <property type="project" value="UniProtKB-KW"/>
</dbReference>
<evidence type="ECO:0000313" key="9">
    <source>
        <dbReference type="EMBL" id="KAH9384234.1"/>
    </source>
</evidence>
<comment type="caution">
    <text evidence="9">The sequence shown here is derived from an EMBL/GenBank/DDBJ whole genome shotgun (WGS) entry which is preliminary data.</text>
</comment>
<keyword evidence="5" id="KW-0479">Metal-binding</keyword>
<dbReference type="AlphaFoldDB" id="A0A9J6HAZ4"/>
<organism evidence="9 10">
    <name type="scientific">Haemaphysalis longicornis</name>
    <name type="common">Bush tick</name>
    <dbReference type="NCBI Taxonomy" id="44386"/>
    <lineage>
        <taxon>Eukaryota</taxon>
        <taxon>Metazoa</taxon>
        <taxon>Ecdysozoa</taxon>
        <taxon>Arthropoda</taxon>
        <taxon>Chelicerata</taxon>
        <taxon>Arachnida</taxon>
        <taxon>Acari</taxon>
        <taxon>Parasitiformes</taxon>
        <taxon>Ixodida</taxon>
        <taxon>Ixodoidea</taxon>
        <taxon>Ixodidae</taxon>
        <taxon>Haemaphysalinae</taxon>
        <taxon>Haemaphysalis</taxon>
    </lineage>
</organism>
<evidence type="ECO:0000259" key="8">
    <source>
        <dbReference type="Pfam" id="PF13359"/>
    </source>
</evidence>
<evidence type="ECO:0000256" key="1">
    <source>
        <dbReference type="ARBA" id="ARBA00001968"/>
    </source>
</evidence>
<comment type="similarity">
    <text evidence="3">Belongs to the HARBI1 family.</text>
</comment>
<evidence type="ECO:0000256" key="6">
    <source>
        <dbReference type="ARBA" id="ARBA00022801"/>
    </source>
</evidence>
<dbReference type="InterPro" id="IPR027806">
    <property type="entry name" value="HARBI1_dom"/>
</dbReference>
<accession>A0A9J6HAZ4</accession>
<dbReference type="EMBL" id="JABSTR010001846">
    <property type="protein sequence ID" value="KAH9384234.1"/>
    <property type="molecule type" value="Genomic_DNA"/>
</dbReference>
<dbReference type="PANTHER" id="PTHR22930:SF269">
    <property type="entry name" value="NUCLEASE HARBI1-LIKE PROTEIN"/>
    <property type="match status" value="1"/>
</dbReference>
<dbReference type="GO" id="GO:0016787">
    <property type="term" value="F:hydrolase activity"/>
    <property type="evidence" value="ECO:0007669"/>
    <property type="project" value="UniProtKB-KW"/>
</dbReference>
<dbReference type="VEuPathDB" id="VectorBase:HLOH_064540"/>
<sequence length="376" mass="41974">MTPQLFDKLLGFVAADLTRQNFIREPLEPGERLAITLSFLASGQDICSVALAYRVGVETARTSIHLTCRAIWARLKDHFMKTPTKAEWAKIARDFTTRWQFPNCLGAVDGKHVAITCPPKSGSTYFNYKGTFSIVLMAVVDSTCKFVLVDVGAEGRQSDGGIFKNAEFGKALAEGQLDIPSLGQLPGTTKVAPYAFVGDEAFQLRRDFMRPFPAKHLEDERRVFNYRLSRARRCAENAFGITAARWRILLRTIQLLPKNVDFVVKAACVLHNFLSIHNEQCQQFLDHEDNFGNVVAGQWRQGVQQASGREHGDPCYFPLQGTQSRNFGADAADARALFSAYFCSSAGEVPWQWHQPGLSKQGALKRLQEQGLHPLC</sequence>
<evidence type="ECO:0000256" key="2">
    <source>
        <dbReference type="ARBA" id="ARBA00004123"/>
    </source>
</evidence>
<dbReference type="GO" id="GO:0046872">
    <property type="term" value="F:metal ion binding"/>
    <property type="evidence" value="ECO:0007669"/>
    <property type="project" value="UniProtKB-KW"/>
</dbReference>
<dbReference type="Proteomes" id="UP000821853">
    <property type="component" value="Unassembled WGS sequence"/>
</dbReference>
<proteinExistence type="inferred from homology"/>
<protein>
    <recommendedName>
        <fullName evidence="8">DDE Tnp4 domain-containing protein</fullName>
    </recommendedName>
</protein>
<feature type="domain" description="DDE Tnp4" evidence="8">
    <location>
        <begin position="108"/>
        <end position="272"/>
    </location>
</feature>
<name>A0A9J6HAZ4_HAELO</name>
<dbReference type="Pfam" id="PF13359">
    <property type="entry name" value="DDE_Tnp_4"/>
    <property type="match status" value="1"/>
</dbReference>
<dbReference type="PANTHER" id="PTHR22930">
    <property type="match status" value="1"/>
</dbReference>
<keyword evidence="10" id="KW-1185">Reference proteome</keyword>
<dbReference type="GO" id="GO:0005634">
    <property type="term" value="C:nucleus"/>
    <property type="evidence" value="ECO:0007669"/>
    <property type="project" value="UniProtKB-SubCell"/>
</dbReference>
<comment type="cofactor">
    <cofactor evidence="1">
        <name>a divalent metal cation</name>
        <dbReference type="ChEBI" id="CHEBI:60240"/>
    </cofactor>
</comment>
<comment type="subcellular location">
    <subcellularLocation>
        <location evidence="2">Nucleus</location>
    </subcellularLocation>
</comment>